<dbReference type="AlphaFoldDB" id="A0ABD6DP88"/>
<evidence type="ECO:0000313" key="2">
    <source>
        <dbReference type="Proteomes" id="UP001597034"/>
    </source>
</evidence>
<gene>
    <name evidence="1" type="ORF">ACFSBL_15705</name>
</gene>
<sequence>MSDTADDPEFDGRRVLDKAKTGALRRRMREFVSDRNEADLKELRRAVREGDDLSEIVRADRDERL</sequence>
<dbReference type="RefSeq" id="WP_256400804.1">
    <property type="nucleotide sequence ID" value="NZ_JANHJR010000003.1"/>
</dbReference>
<dbReference type="Proteomes" id="UP001597034">
    <property type="component" value="Unassembled WGS sequence"/>
</dbReference>
<reference evidence="1 2" key="1">
    <citation type="journal article" date="2019" name="Int. J. Syst. Evol. Microbiol.">
        <title>The Global Catalogue of Microorganisms (GCM) 10K type strain sequencing project: providing services to taxonomists for standard genome sequencing and annotation.</title>
        <authorList>
            <consortium name="The Broad Institute Genomics Platform"/>
            <consortium name="The Broad Institute Genome Sequencing Center for Infectious Disease"/>
            <person name="Wu L."/>
            <person name="Ma J."/>
        </authorList>
    </citation>
    <scope>NUCLEOTIDE SEQUENCE [LARGE SCALE GENOMIC DNA]</scope>
    <source>
        <strain evidence="1 2">CGMCC 1.10390</strain>
    </source>
</reference>
<dbReference type="EMBL" id="JBHUDO010000003">
    <property type="protein sequence ID" value="MFD1647135.1"/>
    <property type="molecule type" value="Genomic_DNA"/>
</dbReference>
<organism evidence="1 2">
    <name type="scientific">Haloarchaeobius litoreus</name>
    <dbReference type="NCBI Taxonomy" id="755306"/>
    <lineage>
        <taxon>Archaea</taxon>
        <taxon>Methanobacteriati</taxon>
        <taxon>Methanobacteriota</taxon>
        <taxon>Stenosarchaea group</taxon>
        <taxon>Halobacteria</taxon>
        <taxon>Halobacteriales</taxon>
        <taxon>Halorubellaceae</taxon>
        <taxon>Haloarchaeobius</taxon>
    </lineage>
</organism>
<evidence type="ECO:0000313" key="1">
    <source>
        <dbReference type="EMBL" id="MFD1647135.1"/>
    </source>
</evidence>
<accession>A0ABD6DP88</accession>
<keyword evidence="2" id="KW-1185">Reference proteome</keyword>
<protein>
    <submittedName>
        <fullName evidence="1">Uncharacterized protein</fullName>
    </submittedName>
</protein>
<proteinExistence type="predicted"/>
<name>A0ABD6DP88_9EURY</name>
<comment type="caution">
    <text evidence="1">The sequence shown here is derived from an EMBL/GenBank/DDBJ whole genome shotgun (WGS) entry which is preliminary data.</text>
</comment>